<comment type="caution">
    <text evidence="1">The sequence shown here is derived from an EMBL/GenBank/DDBJ whole genome shotgun (WGS) entry which is preliminary data.</text>
</comment>
<dbReference type="SUPFAM" id="SSF89392">
    <property type="entry name" value="Prokaryotic lipoproteins and lipoprotein localization factors"/>
    <property type="match status" value="1"/>
</dbReference>
<dbReference type="EMBL" id="AUZX01003347">
    <property type="protein sequence ID" value="EQD74169.1"/>
    <property type="molecule type" value="Genomic_DNA"/>
</dbReference>
<name>T1CY07_9ZZZZ</name>
<dbReference type="InterPro" id="IPR004564">
    <property type="entry name" value="OM_lipoprot_carrier_LolA-like"/>
</dbReference>
<dbReference type="Pfam" id="PF03548">
    <property type="entry name" value="LolA"/>
    <property type="match status" value="1"/>
</dbReference>
<sequence>MKQWKLWFGVILWMGSMGWASASGLDRLHAFLRDTRRGEAQFEQRNLKGQGDTGGTVSRGVFLFSRPGKFRWEYRSPYPQTLVADGQTLWIWDPDLQQVPEKK</sequence>
<dbReference type="InterPro" id="IPR029046">
    <property type="entry name" value="LolA/LolB/LppX"/>
</dbReference>
<dbReference type="CDD" id="cd16325">
    <property type="entry name" value="LolA"/>
    <property type="match status" value="1"/>
</dbReference>
<reference evidence="1" key="1">
    <citation type="submission" date="2013-08" db="EMBL/GenBank/DDBJ databases">
        <authorList>
            <person name="Mendez C."/>
            <person name="Richter M."/>
            <person name="Ferrer M."/>
            <person name="Sanchez J."/>
        </authorList>
    </citation>
    <scope>NUCLEOTIDE SEQUENCE</scope>
</reference>
<dbReference type="Gene3D" id="2.50.20.10">
    <property type="entry name" value="Lipoprotein localisation LolA/LolB/LppX"/>
    <property type="match status" value="1"/>
</dbReference>
<evidence type="ECO:0000313" key="1">
    <source>
        <dbReference type="EMBL" id="EQD74169.1"/>
    </source>
</evidence>
<dbReference type="PANTHER" id="PTHR35869">
    <property type="entry name" value="OUTER-MEMBRANE LIPOPROTEIN CARRIER PROTEIN"/>
    <property type="match status" value="1"/>
</dbReference>
<accession>T1CY07</accession>
<reference evidence="1" key="2">
    <citation type="journal article" date="2014" name="ISME J.">
        <title>Microbial stratification in low pH oxic and suboxic macroscopic growths along an acid mine drainage.</title>
        <authorList>
            <person name="Mendez-Garcia C."/>
            <person name="Mesa V."/>
            <person name="Sprenger R.R."/>
            <person name="Richter M."/>
            <person name="Diez M.S."/>
            <person name="Solano J."/>
            <person name="Bargiela R."/>
            <person name="Golyshina O.V."/>
            <person name="Manteca A."/>
            <person name="Ramos J.L."/>
            <person name="Gallego J.R."/>
            <person name="Llorente I."/>
            <person name="Martins Dos Santos V.A."/>
            <person name="Jensen O.N."/>
            <person name="Pelaez A.I."/>
            <person name="Sanchez J."/>
            <person name="Ferrer M."/>
        </authorList>
    </citation>
    <scope>NUCLEOTIDE SEQUENCE</scope>
</reference>
<keyword evidence="1" id="KW-0449">Lipoprotein</keyword>
<protein>
    <submittedName>
        <fullName evidence="1">Outer membrane lipoprotein carrier protein LolA</fullName>
    </submittedName>
</protein>
<dbReference type="PANTHER" id="PTHR35869:SF1">
    <property type="entry name" value="OUTER-MEMBRANE LIPOPROTEIN CARRIER PROTEIN"/>
    <property type="match status" value="1"/>
</dbReference>
<gene>
    <name evidence="1" type="ORF">B1A_04602</name>
</gene>
<organism evidence="1">
    <name type="scientific">mine drainage metagenome</name>
    <dbReference type="NCBI Taxonomy" id="410659"/>
    <lineage>
        <taxon>unclassified sequences</taxon>
        <taxon>metagenomes</taxon>
        <taxon>ecological metagenomes</taxon>
    </lineage>
</organism>
<dbReference type="AlphaFoldDB" id="T1CY07"/>
<proteinExistence type="predicted"/>